<feature type="compositionally biased region" description="Acidic residues" evidence="4">
    <location>
        <begin position="174"/>
        <end position="189"/>
    </location>
</feature>
<dbReference type="SUPFAM" id="SSF57903">
    <property type="entry name" value="FYVE/PHD zinc finger"/>
    <property type="match status" value="1"/>
</dbReference>
<proteinExistence type="predicted"/>
<dbReference type="GO" id="GO:0008270">
    <property type="term" value="F:zinc ion binding"/>
    <property type="evidence" value="ECO:0007669"/>
    <property type="project" value="UniProtKB-KW"/>
</dbReference>
<keyword evidence="3" id="KW-0862">Zinc</keyword>
<keyword evidence="1" id="KW-0479">Metal-binding</keyword>
<evidence type="ECO:0000256" key="2">
    <source>
        <dbReference type="ARBA" id="ARBA00022771"/>
    </source>
</evidence>
<protein>
    <recommendedName>
        <fullName evidence="5">Zinc finger PHD-type domain-containing protein</fullName>
    </recommendedName>
</protein>
<dbReference type="InterPro" id="IPR019786">
    <property type="entry name" value="Zinc_finger_PHD-type_CS"/>
</dbReference>
<sequence length="373" mass="40957">MPETAGSSLDSAEADPVVREDLTVVCPRVIRARPAGCCVFFLRKAKGTDNLQINYQKSHCAYGKLTMQYGTAAQSSESSPSSNVPIRCPWCPETQPAVWKYNLLQHARKAHPLRDPAELLNVAKVGATEKELLKKIWTQRHVVKKKRKSKKKKAALTISDAHNTRNAFSTVDAGDGEEEDDQSLDDEEASAQSSPSSSDNEDEPALNDDEDADNLAMLWSPSPPRDLETRTDADEPMDVPEQRIPSTNAGPSTSSATEHGTLETATQGSKRRKSDRPPTVVPAFTAIVAPSRPGGRSRKAREYADDLGVCVCGVAVTETERAGSDAVIQCKEKQCETKWYHLACAKQDYARKAWTCASCKDDGRGEKKKRRIR</sequence>
<name>A0A165C003_EXIGL</name>
<feature type="compositionally biased region" description="Acidic residues" evidence="4">
    <location>
        <begin position="199"/>
        <end position="213"/>
    </location>
</feature>
<dbReference type="InParanoid" id="A0A165C003"/>
<evidence type="ECO:0000256" key="3">
    <source>
        <dbReference type="ARBA" id="ARBA00022833"/>
    </source>
</evidence>
<keyword evidence="7" id="KW-1185">Reference proteome</keyword>
<dbReference type="InterPro" id="IPR001965">
    <property type="entry name" value="Znf_PHD"/>
</dbReference>
<dbReference type="Gene3D" id="3.30.40.10">
    <property type="entry name" value="Zinc/RING finger domain, C3HC4 (zinc finger)"/>
    <property type="match status" value="1"/>
</dbReference>
<evidence type="ECO:0000256" key="4">
    <source>
        <dbReference type="SAM" id="MobiDB-lite"/>
    </source>
</evidence>
<dbReference type="InterPro" id="IPR013083">
    <property type="entry name" value="Znf_RING/FYVE/PHD"/>
</dbReference>
<dbReference type="Proteomes" id="UP000077266">
    <property type="component" value="Unassembled WGS sequence"/>
</dbReference>
<evidence type="ECO:0000313" key="6">
    <source>
        <dbReference type="EMBL" id="KZV81561.1"/>
    </source>
</evidence>
<organism evidence="6 7">
    <name type="scientific">Exidia glandulosa HHB12029</name>
    <dbReference type="NCBI Taxonomy" id="1314781"/>
    <lineage>
        <taxon>Eukaryota</taxon>
        <taxon>Fungi</taxon>
        <taxon>Dikarya</taxon>
        <taxon>Basidiomycota</taxon>
        <taxon>Agaricomycotina</taxon>
        <taxon>Agaricomycetes</taxon>
        <taxon>Auriculariales</taxon>
        <taxon>Exidiaceae</taxon>
        <taxon>Exidia</taxon>
    </lineage>
</organism>
<dbReference type="AlphaFoldDB" id="A0A165C003"/>
<feature type="compositionally biased region" description="Polar residues" evidence="4">
    <location>
        <begin position="244"/>
        <end position="268"/>
    </location>
</feature>
<dbReference type="EMBL" id="KV426382">
    <property type="protein sequence ID" value="KZV81561.1"/>
    <property type="molecule type" value="Genomic_DNA"/>
</dbReference>
<feature type="region of interest" description="Disordered" evidence="4">
    <location>
        <begin position="166"/>
        <end position="281"/>
    </location>
</feature>
<dbReference type="InterPro" id="IPR011011">
    <property type="entry name" value="Znf_FYVE_PHD"/>
</dbReference>
<evidence type="ECO:0000256" key="1">
    <source>
        <dbReference type="ARBA" id="ARBA00022723"/>
    </source>
</evidence>
<accession>A0A165C003</accession>
<gene>
    <name evidence="6" type="ORF">EXIGLDRAFT_844497</name>
</gene>
<keyword evidence="2" id="KW-0863">Zinc-finger</keyword>
<dbReference type="OrthoDB" id="2953545at2759"/>
<evidence type="ECO:0000313" key="7">
    <source>
        <dbReference type="Proteomes" id="UP000077266"/>
    </source>
</evidence>
<dbReference type="PROSITE" id="PS01359">
    <property type="entry name" value="ZF_PHD_1"/>
    <property type="match status" value="1"/>
</dbReference>
<evidence type="ECO:0000259" key="5">
    <source>
        <dbReference type="SMART" id="SM00249"/>
    </source>
</evidence>
<dbReference type="SMART" id="SM00249">
    <property type="entry name" value="PHD"/>
    <property type="match status" value="1"/>
</dbReference>
<feature type="domain" description="Zinc finger PHD-type" evidence="5">
    <location>
        <begin position="309"/>
        <end position="360"/>
    </location>
</feature>
<reference evidence="6 7" key="1">
    <citation type="journal article" date="2016" name="Mol. Biol. Evol.">
        <title>Comparative Genomics of Early-Diverging Mushroom-Forming Fungi Provides Insights into the Origins of Lignocellulose Decay Capabilities.</title>
        <authorList>
            <person name="Nagy L.G."/>
            <person name="Riley R."/>
            <person name="Tritt A."/>
            <person name="Adam C."/>
            <person name="Daum C."/>
            <person name="Floudas D."/>
            <person name="Sun H."/>
            <person name="Yadav J.S."/>
            <person name="Pangilinan J."/>
            <person name="Larsson K.H."/>
            <person name="Matsuura K."/>
            <person name="Barry K."/>
            <person name="Labutti K."/>
            <person name="Kuo R."/>
            <person name="Ohm R.A."/>
            <person name="Bhattacharya S.S."/>
            <person name="Shirouzu T."/>
            <person name="Yoshinaga Y."/>
            <person name="Martin F.M."/>
            <person name="Grigoriev I.V."/>
            <person name="Hibbett D.S."/>
        </authorList>
    </citation>
    <scope>NUCLEOTIDE SEQUENCE [LARGE SCALE GENOMIC DNA]</scope>
    <source>
        <strain evidence="6 7">HHB12029</strain>
    </source>
</reference>